<dbReference type="PANTHER" id="PTHR21137">
    <property type="entry name" value="ODORANT RECEPTOR"/>
    <property type="match status" value="1"/>
</dbReference>
<proteinExistence type="inferred from homology"/>
<dbReference type="AlphaFoldDB" id="A0A9R1SYR4"/>
<evidence type="ECO:0000256" key="7">
    <source>
        <dbReference type="ARBA" id="ARBA00023170"/>
    </source>
</evidence>
<evidence type="ECO:0000256" key="9">
    <source>
        <dbReference type="RuleBase" id="RU351113"/>
    </source>
</evidence>
<dbReference type="GO" id="GO:0005886">
    <property type="term" value="C:plasma membrane"/>
    <property type="evidence" value="ECO:0007669"/>
    <property type="project" value="UniProtKB-SubCell"/>
</dbReference>
<feature type="transmembrane region" description="Helical" evidence="9">
    <location>
        <begin position="140"/>
        <end position="163"/>
    </location>
</feature>
<reference evidence="11" key="1">
    <citation type="submission" date="2025-08" db="UniProtKB">
        <authorList>
            <consortium name="RefSeq"/>
        </authorList>
    </citation>
    <scope>IDENTIFICATION</scope>
    <source>
        <strain evidence="11">USDA-PBARC FA_bdor</strain>
        <tissue evidence="11">Whole organism</tissue>
    </source>
</reference>
<dbReference type="Proteomes" id="UP000694866">
    <property type="component" value="Unplaced"/>
</dbReference>
<feature type="transmembrane region" description="Helical" evidence="9">
    <location>
        <begin position="333"/>
        <end position="351"/>
    </location>
</feature>
<keyword evidence="5 9" id="KW-1133">Transmembrane helix</keyword>
<dbReference type="PANTHER" id="PTHR21137:SF42">
    <property type="entry name" value="ODORANT RECEPTOR 83A"/>
    <property type="match status" value="1"/>
</dbReference>
<dbReference type="GO" id="GO:0004984">
    <property type="term" value="F:olfactory receptor activity"/>
    <property type="evidence" value="ECO:0007669"/>
    <property type="project" value="InterPro"/>
</dbReference>
<evidence type="ECO:0000256" key="5">
    <source>
        <dbReference type="ARBA" id="ARBA00022989"/>
    </source>
</evidence>
<comment type="similarity">
    <text evidence="9">Belongs to the insect chemoreceptor superfamily. Heteromeric odorant receptor channel (TC 1.A.69) family.</text>
</comment>
<organism evidence="10 11">
    <name type="scientific">Fopius arisanus</name>
    <dbReference type="NCBI Taxonomy" id="64838"/>
    <lineage>
        <taxon>Eukaryota</taxon>
        <taxon>Metazoa</taxon>
        <taxon>Ecdysozoa</taxon>
        <taxon>Arthropoda</taxon>
        <taxon>Hexapoda</taxon>
        <taxon>Insecta</taxon>
        <taxon>Pterygota</taxon>
        <taxon>Neoptera</taxon>
        <taxon>Endopterygota</taxon>
        <taxon>Hymenoptera</taxon>
        <taxon>Apocrita</taxon>
        <taxon>Ichneumonoidea</taxon>
        <taxon>Braconidae</taxon>
        <taxon>Opiinae</taxon>
        <taxon>Fopius</taxon>
    </lineage>
</organism>
<evidence type="ECO:0000256" key="4">
    <source>
        <dbReference type="ARBA" id="ARBA00022725"/>
    </source>
</evidence>
<dbReference type="Pfam" id="PF02949">
    <property type="entry name" value="7tm_6"/>
    <property type="match status" value="1"/>
</dbReference>
<evidence type="ECO:0000256" key="1">
    <source>
        <dbReference type="ARBA" id="ARBA00004141"/>
    </source>
</evidence>
<dbReference type="KEGG" id="fas:105264364"/>
<keyword evidence="3 9" id="KW-0812">Transmembrane</keyword>
<keyword evidence="6 9" id="KW-0472">Membrane</keyword>
<keyword evidence="2 9" id="KW-0716">Sensory transduction</keyword>
<dbReference type="GeneID" id="105264364"/>
<feature type="transmembrane region" description="Helical" evidence="9">
    <location>
        <begin position="44"/>
        <end position="66"/>
    </location>
</feature>
<keyword evidence="8 9" id="KW-0807">Transducer</keyword>
<dbReference type="InterPro" id="IPR004117">
    <property type="entry name" value="7tm6_olfct_rcpt"/>
</dbReference>
<evidence type="ECO:0000313" key="10">
    <source>
        <dbReference type="Proteomes" id="UP000694866"/>
    </source>
</evidence>
<keyword evidence="4 9" id="KW-0552">Olfaction</keyword>
<evidence type="ECO:0000256" key="6">
    <source>
        <dbReference type="ARBA" id="ARBA00023136"/>
    </source>
</evidence>
<feature type="transmembrane region" description="Helical" evidence="9">
    <location>
        <begin position="183"/>
        <end position="204"/>
    </location>
</feature>
<evidence type="ECO:0000256" key="8">
    <source>
        <dbReference type="ARBA" id="ARBA00023224"/>
    </source>
</evidence>
<name>A0A9R1SYR4_9HYME</name>
<evidence type="ECO:0000256" key="2">
    <source>
        <dbReference type="ARBA" id="ARBA00022606"/>
    </source>
</evidence>
<evidence type="ECO:0000256" key="3">
    <source>
        <dbReference type="ARBA" id="ARBA00022692"/>
    </source>
</evidence>
<feature type="transmembrane region" description="Helical" evidence="9">
    <location>
        <begin position="298"/>
        <end position="321"/>
    </location>
</feature>
<protein>
    <recommendedName>
        <fullName evidence="9">Odorant receptor</fullName>
    </recommendedName>
</protein>
<dbReference type="OrthoDB" id="6614360at2759"/>
<dbReference type="RefSeq" id="XP_011299493.1">
    <property type="nucleotide sequence ID" value="XM_011301191.1"/>
</dbReference>
<keyword evidence="10" id="KW-1185">Reference proteome</keyword>
<feature type="transmembrane region" description="Helical" evidence="9">
    <location>
        <begin position="72"/>
        <end position="94"/>
    </location>
</feature>
<sequence>MKKTMEVLRTEHRDILNMLLTVGRIGGIWSAVDPPLLIQRFLYSIYGFIAKSTLWILAGTMSADIISNLDDILAISDAGAMLAGLSAVIAKVVVFQRHSMKIRQLIEMVYRPIDTMVMAKEGPVYGLMNFHVTVEKVIEYGWAGMAVQLVGAMLVSPVIFAGGNSSLPLRSKYPFDTTDDMKHNAALGLQIITAIFNFTAMFALDGLMRGFCRWTSFQMQILNSNFRHCDPIWPHSGKEFTVEKLTYMSDFESKINCFVLFHPVEITRESDSFLKRFETCIQHHQRIIIIINTMNQVFGYYIFAEFSSSTFIMCLTGFQILLGKRSTTNVIKFMLYFNAAFVHLATCCFFGQMLSNEGNKIADSMWASGWEKEANMSHAGYLMIVALMRAKQLLELKALGFYAVSMETFLMVNHSPLAHSMSELSLIFPSSHLIANELITHNP</sequence>
<dbReference type="GO" id="GO:0005549">
    <property type="term" value="F:odorant binding"/>
    <property type="evidence" value="ECO:0007669"/>
    <property type="project" value="InterPro"/>
</dbReference>
<keyword evidence="7 9" id="KW-0675">Receptor</keyword>
<accession>A0A9R1SYR4</accession>
<comment type="caution">
    <text evidence="9">Lacks conserved residue(s) required for the propagation of feature annotation.</text>
</comment>
<comment type="subcellular location">
    <subcellularLocation>
        <location evidence="9">Cell membrane</location>
        <topology evidence="9">Multi-pass membrane protein</topology>
    </subcellularLocation>
    <subcellularLocation>
        <location evidence="1">Membrane</location>
        <topology evidence="1">Multi-pass membrane protein</topology>
    </subcellularLocation>
</comment>
<gene>
    <name evidence="11" type="primary">LOC105264364</name>
</gene>
<evidence type="ECO:0000313" key="11">
    <source>
        <dbReference type="RefSeq" id="XP_011299493.1"/>
    </source>
</evidence>
<dbReference type="GO" id="GO:0007165">
    <property type="term" value="P:signal transduction"/>
    <property type="evidence" value="ECO:0007669"/>
    <property type="project" value="UniProtKB-KW"/>
</dbReference>